<gene>
    <name evidence="3" type="ORF">DDZ15_12515</name>
</gene>
<evidence type="ECO:0000259" key="2">
    <source>
        <dbReference type="Pfam" id="PF01593"/>
    </source>
</evidence>
<dbReference type="EMBL" id="QGGB01000008">
    <property type="protein sequence ID" value="PWN05997.1"/>
    <property type="molecule type" value="Genomic_DNA"/>
</dbReference>
<dbReference type="GO" id="GO:0016491">
    <property type="term" value="F:oxidoreductase activity"/>
    <property type="evidence" value="ECO:0007669"/>
    <property type="project" value="InterPro"/>
</dbReference>
<comment type="similarity">
    <text evidence="1">Belongs to the flavin monoamine oxidase family.</text>
</comment>
<accession>A0A316TN22</accession>
<feature type="domain" description="Amine oxidase" evidence="2">
    <location>
        <begin position="105"/>
        <end position="346"/>
    </location>
</feature>
<sequence>MIQTDVLIIGAGLTGLTLHHYLKDHGCRVRVVEARERIGGRIYTAGFDSGPEAPVEMGATWLGSSHTHLFKLIHDLDIELFEQILGDRAIYEPTSMSPHQLVSLPEQQEPSYRIRGGTFSLIETLSSDLDPDHLFTGQPVQSLLEKDDRLIVECADVSFSARQVVSTLPPGLLHHLVEIEPALPHSVQYIMATTHTWMGESIKFGLTYKKPFWRDKSSSGTLFSNVGPITEMYDHSSFEDNRYSLMGFLNGSYYSLSSDERRTMVLNQLRKYYGKQADQTLLHYHELVWSREEYTFTPYVDHVLPHQNNGHGIYQKPFLNGKLYIAGAETSAVSPGYMDGAVNSARIVYESLRDYYLLS</sequence>
<name>A0A316TN22_9BACT</name>
<dbReference type="Pfam" id="PF01593">
    <property type="entry name" value="Amino_oxidase"/>
    <property type="match status" value="2"/>
</dbReference>
<organism evidence="3 4">
    <name type="scientific">Rhodohalobacter mucosus</name>
    <dbReference type="NCBI Taxonomy" id="2079485"/>
    <lineage>
        <taxon>Bacteria</taxon>
        <taxon>Pseudomonadati</taxon>
        <taxon>Balneolota</taxon>
        <taxon>Balneolia</taxon>
        <taxon>Balneolales</taxon>
        <taxon>Balneolaceae</taxon>
        <taxon>Rhodohalobacter</taxon>
    </lineage>
</organism>
<dbReference type="InterPro" id="IPR036188">
    <property type="entry name" value="FAD/NAD-bd_sf"/>
</dbReference>
<dbReference type="RefSeq" id="WP_109647439.1">
    <property type="nucleotide sequence ID" value="NZ_QGGB01000008.1"/>
</dbReference>
<feature type="domain" description="Amine oxidase" evidence="2">
    <location>
        <begin position="13"/>
        <end position="83"/>
    </location>
</feature>
<dbReference type="OrthoDB" id="56323at2"/>
<dbReference type="PANTHER" id="PTHR43563:SF1">
    <property type="entry name" value="AMINE OXIDASE [FLAVIN-CONTAINING] B"/>
    <property type="match status" value="1"/>
</dbReference>
<dbReference type="SUPFAM" id="SSF54373">
    <property type="entry name" value="FAD-linked reductases, C-terminal domain"/>
    <property type="match status" value="1"/>
</dbReference>
<comment type="caution">
    <text evidence="3">The sequence shown here is derived from an EMBL/GenBank/DDBJ whole genome shotgun (WGS) entry which is preliminary data.</text>
</comment>
<dbReference type="PANTHER" id="PTHR43563">
    <property type="entry name" value="AMINE OXIDASE"/>
    <property type="match status" value="1"/>
</dbReference>
<proteinExistence type="inferred from homology"/>
<protein>
    <recommendedName>
        <fullName evidence="2">Amine oxidase domain-containing protein</fullName>
    </recommendedName>
</protein>
<evidence type="ECO:0000256" key="1">
    <source>
        <dbReference type="ARBA" id="ARBA00005995"/>
    </source>
</evidence>
<dbReference type="InterPro" id="IPR050703">
    <property type="entry name" value="Flavin_MAO"/>
</dbReference>
<reference evidence="3 4" key="1">
    <citation type="submission" date="2018-05" db="EMBL/GenBank/DDBJ databases">
        <title>Rhodohalobacter halophilus gen. nov., sp. nov., a moderately halophilic member of the family Balneolaceae.</title>
        <authorList>
            <person name="Liu Z.-W."/>
        </authorList>
    </citation>
    <scope>NUCLEOTIDE SEQUENCE [LARGE SCALE GENOMIC DNA]</scope>
    <source>
        <strain evidence="3 4">8A47</strain>
    </source>
</reference>
<dbReference type="InterPro" id="IPR002937">
    <property type="entry name" value="Amino_oxidase"/>
</dbReference>
<dbReference type="Proteomes" id="UP000245533">
    <property type="component" value="Unassembled WGS sequence"/>
</dbReference>
<dbReference type="AlphaFoldDB" id="A0A316TN22"/>
<keyword evidence="4" id="KW-1185">Reference proteome</keyword>
<dbReference type="PRINTS" id="PR00420">
    <property type="entry name" value="RNGMNOXGNASE"/>
</dbReference>
<evidence type="ECO:0000313" key="4">
    <source>
        <dbReference type="Proteomes" id="UP000245533"/>
    </source>
</evidence>
<evidence type="ECO:0000313" key="3">
    <source>
        <dbReference type="EMBL" id="PWN05997.1"/>
    </source>
</evidence>
<dbReference type="Gene3D" id="3.50.50.60">
    <property type="entry name" value="FAD/NAD(P)-binding domain"/>
    <property type="match status" value="2"/>
</dbReference>
<dbReference type="SUPFAM" id="SSF51905">
    <property type="entry name" value="FAD/NAD(P)-binding domain"/>
    <property type="match status" value="1"/>
</dbReference>